<reference evidence="3 4" key="1">
    <citation type="submission" date="2019-05" db="EMBL/GenBank/DDBJ databases">
        <title>Genomes sequences of two Nocardia cyriacigeorgica environmental isolates, type strains Nocardia asteroides ATCC 19247 and Nocardia cyriacigeorgica DSM 44484.</title>
        <authorList>
            <person name="Vautrin F."/>
            <person name="Bergeron E."/>
            <person name="Dubost A."/>
            <person name="Abrouk D."/>
            <person name="Rodriguez Nava V."/>
            <person name="Pujic P."/>
        </authorList>
    </citation>
    <scope>NUCLEOTIDE SEQUENCE [LARGE SCALE GENOMIC DNA]</scope>
    <source>
        <strain evidence="3 4">EML 446</strain>
    </source>
</reference>
<proteinExistence type="predicted"/>
<dbReference type="RefSeq" id="WP_138446212.1">
    <property type="nucleotide sequence ID" value="NZ_VBUT01000001.1"/>
</dbReference>
<feature type="compositionally biased region" description="Low complexity" evidence="1">
    <location>
        <begin position="18"/>
        <end position="28"/>
    </location>
</feature>
<dbReference type="Proteomes" id="UP000306378">
    <property type="component" value="Unassembled WGS sequence"/>
</dbReference>
<accession>A0A5R8P112</accession>
<protein>
    <recommendedName>
        <fullName evidence="5">Mce-associated membrane protein</fullName>
    </recommendedName>
</protein>
<evidence type="ECO:0008006" key="5">
    <source>
        <dbReference type="Google" id="ProtNLM"/>
    </source>
</evidence>
<comment type="caution">
    <text evidence="3">The sequence shown here is derived from an EMBL/GenBank/DDBJ whole genome shotgun (WGS) entry which is preliminary data.</text>
</comment>
<feature type="region of interest" description="Disordered" evidence="1">
    <location>
        <begin position="1"/>
        <end position="32"/>
    </location>
</feature>
<feature type="transmembrane region" description="Helical" evidence="2">
    <location>
        <begin position="41"/>
        <end position="64"/>
    </location>
</feature>
<dbReference type="AlphaFoldDB" id="A0A5R8P112"/>
<keyword evidence="2" id="KW-0472">Membrane</keyword>
<keyword evidence="2" id="KW-0812">Transmembrane</keyword>
<keyword evidence="2" id="KW-1133">Transmembrane helix</keyword>
<evidence type="ECO:0000313" key="3">
    <source>
        <dbReference type="EMBL" id="TLF82621.1"/>
    </source>
</evidence>
<name>A0A5R8P112_9NOCA</name>
<evidence type="ECO:0000313" key="4">
    <source>
        <dbReference type="Proteomes" id="UP000306378"/>
    </source>
</evidence>
<sequence>MTEHSGSGTTATIDKEPTSAPTAPTPETNRPGTVSVQVSTIVRGAVIGALAVAAVVFAALWWSARGDVADREARDAAAARAEQVATDYAVGAATVNYQDINGWVGKLKAGTTDQLATKFDSTAPKLERILVPLKWTSTASPITAKVMSEQNGIYQVSVFVNVNSTNAQTPEGAQTTVSYSVTLDENSDWKITDVGGVDGALPLK</sequence>
<dbReference type="EMBL" id="VBUT01000001">
    <property type="protein sequence ID" value="TLF82621.1"/>
    <property type="molecule type" value="Genomic_DNA"/>
</dbReference>
<evidence type="ECO:0000256" key="1">
    <source>
        <dbReference type="SAM" id="MobiDB-lite"/>
    </source>
</evidence>
<feature type="compositionally biased region" description="Polar residues" evidence="1">
    <location>
        <begin position="1"/>
        <end position="12"/>
    </location>
</feature>
<evidence type="ECO:0000256" key="2">
    <source>
        <dbReference type="SAM" id="Phobius"/>
    </source>
</evidence>
<gene>
    <name evidence="3" type="ORF">FEK34_02550</name>
</gene>
<organism evidence="3 4">
    <name type="scientific">Nocardia cyriacigeorgica</name>
    <dbReference type="NCBI Taxonomy" id="135487"/>
    <lineage>
        <taxon>Bacteria</taxon>
        <taxon>Bacillati</taxon>
        <taxon>Actinomycetota</taxon>
        <taxon>Actinomycetes</taxon>
        <taxon>Mycobacteriales</taxon>
        <taxon>Nocardiaceae</taxon>
        <taxon>Nocardia</taxon>
    </lineage>
</organism>